<keyword evidence="3" id="KW-1185">Reference proteome</keyword>
<name>A0A7W3XVA8_9ACTN</name>
<evidence type="ECO:0000259" key="1">
    <source>
        <dbReference type="Pfam" id="PF11716"/>
    </source>
</evidence>
<feature type="domain" description="Mycothiol-dependent maleylpyruvate isomerase metal-binding" evidence="1">
    <location>
        <begin position="8"/>
        <end position="130"/>
    </location>
</feature>
<dbReference type="AlphaFoldDB" id="A0A7W3XVA8"/>
<evidence type="ECO:0000313" key="3">
    <source>
        <dbReference type="Proteomes" id="UP000530234"/>
    </source>
</evidence>
<dbReference type="InterPro" id="IPR034660">
    <property type="entry name" value="DinB/YfiT-like"/>
</dbReference>
<comment type="caution">
    <text evidence="2">The sequence shown here is derived from an EMBL/GenBank/DDBJ whole genome shotgun (WGS) entry which is preliminary data.</text>
</comment>
<dbReference type="Pfam" id="PF11716">
    <property type="entry name" value="MDMPI_N"/>
    <property type="match status" value="1"/>
</dbReference>
<dbReference type="GO" id="GO:0046872">
    <property type="term" value="F:metal ion binding"/>
    <property type="evidence" value="ECO:0007669"/>
    <property type="project" value="InterPro"/>
</dbReference>
<evidence type="ECO:0000313" key="2">
    <source>
        <dbReference type="EMBL" id="MBB0228770.1"/>
    </source>
</evidence>
<dbReference type="EMBL" id="VKHS01000051">
    <property type="protein sequence ID" value="MBB0228770.1"/>
    <property type="molecule type" value="Genomic_DNA"/>
</dbReference>
<gene>
    <name evidence="2" type="ORF">FOE67_04390</name>
</gene>
<reference evidence="3" key="1">
    <citation type="submission" date="2019-10" db="EMBL/GenBank/DDBJ databases">
        <title>Streptomyces sp. nov., a novel actinobacterium isolated from alkaline environment.</title>
        <authorList>
            <person name="Golinska P."/>
        </authorList>
    </citation>
    <scope>NUCLEOTIDE SEQUENCE [LARGE SCALE GENOMIC DNA]</scope>
    <source>
        <strain evidence="3">DSM 42108</strain>
    </source>
</reference>
<proteinExistence type="predicted"/>
<dbReference type="InterPro" id="IPR024344">
    <property type="entry name" value="MDMPI_metal-binding"/>
</dbReference>
<protein>
    <recommendedName>
        <fullName evidence="1">Mycothiol-dependent maleylpyruvate isomerase metal-binding domain-containing protein</fullName>
    </recommendedName>
</protein>
<dbReference type="SUPFAM" id="SSF109854">
    <property type="entry name" value="DinB/YfiT-like putative metalloenzymes"/>
    <property type="match status" value="1"/>
</dbReference>
<sequence length="210" mass="22218">MRGDEVRGALEDAETFLRRHTDREWSALPVPGLDFTVASVIRHVTEVLLWYALDLADGPGGDTAFDNSVRADATPAALLASLGAAGRVCAAIIDASGPEARGFHPYGTADPSGFAAMACDEILVHTRDAAGGLDGGAGGGARGEGFVIDPDLARAVTARLFPWHEPTSDPVEGLLWANGRIDIPGRPRQEKWRWHCAPLAEWDGTAPGSR</sequence>
<organism evidence="2 3">
    <name type="scientific">Streptomyces calidiresistens</name>
    <dbReference type="NCBI Taxonomy" id="1485586"/>
    <lineage>
        <taxon>Bacteria</taxon>
        <taxon>Bacillati</taxon>
        <taxon>Actinomycetota</taxon>
        <taxon>Actinomycetes</taxon>
        <taxon>Kitasatosporales</taxon>
        <taxon>Streptomycetaceae</taxon>
        <taxon>Streptomyces</taxon>
    </lineage>
</organism>
<dbReference type="Proteomes" id="UP000530234">
    <property type="component" value="Unassembled WGS sequence"/>
</dbReference>
<accession>A0A7W3XVA8</accession>
<dbReference type="RefSeq" id="WP_228473536.1">
    <property type="nucleotide sequence ID" value="NZ_VKHS01000051.1"/>
</dbReference>